<proteinExistence type="predicted"/>
<dbReference type="InterPro" id="IPR049492">
    <property type="entry name" value="BD-FAE-like_dom"/>
</dbReference>
<gene>
    <name evidence="2" type="ORF">CLV82_0396</name>
</gene>
<dbReference type="Proteomes" id="UP000295468">
    <property type="component" value="Unassembled WGS sequence"/>
</dbReference>
<protein>
    <submittedName>
        <fullName evidence="2">Carboxylesterase family protein</fullName>
    </submittedName>
</protein>
<sequence>MFLIGCCLTIATVRGQTRYMDKVFEVINTRTYTYSDTLKLDFYYAPKDKVTQKPLIILMHGGGFAKGSRNGRDEQKFCTAMAEKGYAVVSLSYRLTRKNKSFGCDCPVPEKIATYRAAMQDLGKALKFLHSREVDLKIDLNQVILAGSSAGASTILNALFMRSHYEFRDIEFRNTNFVGAISFSGAMLDSEYLRSKKPVPIVMMHGEKDRTLLVGKGPHRSCGPTNVGYLILSGPLAITEKFRTNENPFLCVIDPEGTHEWSNYGYSYIPEISSFLYRTIFQGEQIQTFQIIKHVAN</sequence>
<dbReference type="Gene3D" id="3.40.50.1820">
    <property type="entry name" value="alpha/beta hydrolase"/>
    <property type="match status" value="1"/>
</dbReference>
<evidence type="ECO:0000313" key="3">
    <source>
        <dbReference type="Proteomes" id="UP000295468"/>
    </source>
</evidence>
<accession>A0A4R6TMW1</accession>
<reference evidence="2 3" key="1">
    <citation type="submission" date="2019-03" db="EMBL/GenBank/DDBJ databases">
        <title>Genomic Encyclopedia of Archaeal and Bacterial Type Strains, Phase II (KMG-II): from individual species to whole genera.</title>
        <authorList>
            <person name="Goeker M."/>
        </authorList>
    </citation>
    <scope>NUCLEOTIDE SEQUENCE [LARGE SCALE GENOMIC DNA]</scope>
    <source>
        <strain evidence="2 3">DSM 18435</strain>
    </source>
</reference>
<dbReference type="PANTHER" id="PTHR23024">
    <property type="entry name" value="ARYLACETAMIDE DEACETYLASE"/>
    <property type="match status" value="1"/>
</dbReference>
<dbReference type="PANTHER" id="PTHR23024:SF24">
    <property type="entry name" value="ALPHA_BETA HYDROLASE FOLD-3 DOMAIN-CONTAINING PROTEIN"/>
    <property type="match status" value="1"/>
</dbReference>
<dbReference type="InterPro" id="IPR029058">
    <property type="entry name" value="AB_hydrolase_fold"/>
</dbReference>
<dbReference type="SUPFAM" id="SSF53474">
    <property type="entry name" value="alpha/beta-Hydrolases"/>
    <property type="match status" value="1"/>
</dbReference>
<evidence type="ECO:0000259" key="1">
    <source>
        <dbReference type="Pfam" id="PF20434"/>
    </source>
</evidence>
<dbReference type="EMBL" id="SNYI01000001">
    <property type="protein sequence ID" value="TDQ32565.1"/>
    <property type="molecule type" value="Genomic_DNA"/>
</dbReference>
<dbReference type="InterPro" id="IPR050466">
    <property type="entry name" value="Carboxylest/Gibb_receptor"/>
</dbReference>
<dbReference type="AlphaFoldDB" id="A0A4R6TMW1"/>
<organism evidence="2 3">
    <name type="scientific">Zeaxanthinibacter enoshimensis</name>
    <dbReference type="NCBI Taxonomy" id="392009"/>
    <lineage>
        <taxon>Bacteria</taxon>
        <taxon>Pseudomonadati</taxon>
        <taxon>Bacteroidota</taxon>
        <taxon>Flavobacteriia</taxon>
        <taxon>Flavobacteriales</taxon>
        <taxon>Flavobacteriaceae</taxon>
        <taxon>Zeaxanthinibacter</taxon>
    </lineage>
</organism>
<feature type="domain" description="BD-FAE-like" evidence="1">
    <location>
        <begin position="40"/>
        <end position="153"/>
    </location>
</feature>
<dbReference type="Pfam" id="PF20434">
    <property type="entry name" value="BD-FAE"/>
    <property type="match status" value="1"/>
</dbReference>
<name>A0A4R6TMW1_9FLAO</name>
<keyword evidence="3" id="KW-1185">Reference proteome</keyword>
<comment type="caution">
    <text evidence="2">The sequence shown here is derived from an EMBL/GenBank/DDBJ whole genome shotgun (WGS) entry which is preliminary data.</text>
</comment>
<evidence type="ECO:0000313" key="2">
    <source>
        <dbReference type="EMBL" id="TDQ32565.1"/>
    </source>
</evidence>